<dbReference type="Proteomes" id="UP000001861">
    <property type="component" value="Unassembled WGS sequence"/>
</dbReference>
<dbReference type="KEGG" id="cci:CC1G_14306"/>
<dbReference type="GeneID" id="9379824"/>
<organism evidence="1 2">
    <name type="scientific">Coprinopsis cinerea (strain Okayama-7 / 130 / ATCC MYA-4618 / FGSC 9003)</name>
    <name type="common">Inky cap fungus</name>
    <name type="synonym">Hormographiella aspergillata</name>
    <dbReference type="NCBI Taxonomy" id="240176"/>
    <lineage>
        <taxon>Eukaryota</taxon>
        <taxon>Fungi</taxon>
        <taxon>Dikarya</taxon>
        <taxon>Basidiomycota</taxon>
        <taxon>Agaricomycotina</taxon>
        <taxon>Agaricomycetes</taxon>
        <taxon>Agaricomycetidae</taxon>
        <taxon>Agaricales</taxon>
        <taxon>Agaricineae</taxon>
        <taxon>Psathyrellaceae</taxon>
        <taxon>Coprinopsis</taxon>
    </lineage>
</organism>
<dbReference type="InParanoid" id="D6RLT2"/>
<dbReference type="VEuPathDB" id="FungiDB:CC1G_14306"/>
<evidence type="ECO:0000313" key="1">
    <source>
        <dbReference type="EMBL" id="EFI28281.1"/>
    </source>
</evidence>
<gene>
    <name evidence="1" type="ORF">CC1G_14306</name>
</gene>
<dbReference type="RefSeq" id="XP_002911775.1">
    <property type="nucleotide sequence ID" value="XM_002911729.1"/>
</dbReference>
<name>D6RLT2_COPC7</name>
<dbReference type="AlphaFoldDB" id="D6RLT2"/>
<dbReference type="EMBL" id="AACS02000003">
    <property type="protein sequence ID" value="EFI28281.1"/>
    <property type="molecule type" value="Genomic_DNA"/>
</dbReference>
<comment type="caution">
    <text evidence="1">The sequence shown here is derived from an EMBL/GenBank/DDBJ whole genome shotgun (WGS) entry which is preliminary data.</text>
</comment>
<proteinExistence type="predicted"/>
<accession>D6RLT2</accession>
<evidence type="ECO:0000313" key="2">
    <source>
        <dbReference type="Proteomes" id="UP000001861"/>
    </source>
</evidence>
<sequence>MESSCFSRRLCLEAQISLPTIPMKRHSDRRNERSRELDTRKLDRNQQVYGHNQYQRKPLNWRFRDGVLVLTVPVKASTQASPLIRISTPFIHVGTVTVRLEGLDQVGEKSPLVVGALGSEVTCKQWVAHVLRTITRMIDLQWLSAPSKALQNSCPLVCVRGLGVDGGARTYNFGGAVRENRNPDSKGAPEHLNPAFRLRETLGQRSGGYIPKEEREDRSTYPLSFRFVWFRPTTIPYASADNNLNDFTLTELDTRAPVSLAPGSWVGLLVSSDSTSVKR</sequence>
<protein>
    <submittedName>
        <fullName evidence="1">Uncharacterized protein</fullName>
    </submittedName>
</protein>
<reference evidence="1 2" key="1">
    <citation type="journal article" date="2010" name="Proc. Natl. Acad. Sci. U.S.A.">
        <title>Insights into evolution of multicellular fungi from the assembled chromosomes of the mushroom Coprinopsis cinerea (Coprinus cinereus).</title>
        <authorList>
            <person name="Stajich J.E."/>
            <person name="Wilke S.K."/>
            <person name="Ahren D."/>
            <person name="Au C.H."/>
            <person name="Birren B.W."/>
            <person name="Borodovsky M."/>
            <person name="Burns C."/>
            <person name="Canback B."/>
            <person name="Casselton L.A."/>
            <person name="Cheng C.K."/>
            <person name="Deng J."/>
            <person name="Dietrich F.S."/>
            <person name="Fargo D.C."/>
            <person name="Farman M.L."/>
            <person name="Gathman A.C."/>
            <person name="Goldberg J."/>
            <person name="Guigo R."/>
            <person name="Hoegger P.J."/>
            <person name="Hooker J.B."/>
            <person name="Huggins A."/>
            <person name="James T.Y."/>
            <person name="Kamada T."/>
            <person name="Kilaru S."/>
            <person name="Kodira C."/>
            <person name="Kues U."/>
            <person name="Kupfer D."/>
            <person name="Kwan H.S."/>
            <person name="Lomsadze A."/>
            <person name="Li W."/>
            <person name="Lilly W.W."/>
            <person name="Ma L.J."/>
            <person name="Mackey A.J."/>
            <person name="Manning G."/>
            <person name="Martin F."/>
            <person name="Muraguchi H."/>
            <person name="Natvig D.O."/>
            <person name="Palmerini H."/>
            <person name="Ramesh M.A."/>
            <person name="Rehmeyer C.J."/>
            <person name="Roe B.A."/>
            <person name="Shenoy N."/>
            <person name="Stanke M."/>
            <person name="Ter-Hovhannisyan V."/>
            <person name="Tunlid A."/>
            <person name="Velagapudi R."/>
            <person name="Vision T.J."/>
            <person name="Zeng Q."/>
            <person name="Zolan M.E."/>
            <person name="Pukkila P.J."/>
        </authorList>
    </citation>
    <scope>NUCLEOTIDE SEQUENCE [LARGE SCALE GENOMIC DNA]</scope>
    <source>
        <strain evidence="2">Okayama-7 / 130 / ATCC MYA-4618 / FGSC 9003</strain>
    </source>
</reference>
<keyword evidence="2" id="KW-1185">Reference proteome</keyword>
<dbReference type="HOGENOM" id="CLU_997527_0_0_1"/>